<evidence type="ECO:0000313" key="3">
    <source>
        <dbReference type="EMBL" id="KAF7349801.1"/>
    </source>
</evidence>
<dbReference type="Pfam" id="PF13391">
    <property type="entry name" value="HNH_2"/>
    <property type="match status" value="1"/>
</dbReference>
<feature type="region of interest" description="Disordered" evidence="1">
    <location>
        <begin position="311"/>
        <end position="333"/>
    </location>
</feature>
<dbReference type="EMBL" id="JACAZI010000010">
    <property type="protein sequence ID" value="KAF7349801.1"/>
    <property type="molecule type" value="Genomic_DNA"/>
</dbReference>
<sequence length="364" mass="42652">MEDWFFTQKKPPGWGGYQGSIDRRCYPNSRGRGVHVWASQLVQGEPRLVAGFATFHRLKVCEMFEFLQVLYKDQPPNWALLKAWGRFFTEDETGGQLSDFQHSLEETRDENLRLEPDDDQVVQDGHYIWFKRLTEWRLIWDTPHTRRWPLISRVVTTQASINVSGNTTPTRTETIRRPRRKTDGRCRVTGKLALDRGEPRGQDWSTLHCAHVLPLAWSTKDKMEEMFSKEALQLVEALLSGDLLDNTILMDARVHGWFDDYRFGIWPVQQGGRWYGKIFRFEQGSCDIDGEWLLAAATPAKIPLPAYGHRETSLEREARERDEKEREEDRTPYDLTDEPILQEVLKVHFETCLHWHVKGMGWHK</sequence>
<reference evidence="3" key="1">
    <citation type="submission" date="2020-05" db="EMBL/GenBank/DDBJ databases">
        <title>Mycena genomes resolve the evolution of fungal bioluminescence.</title>
        <authorList>
            <person name="Tsai I.J."/>
        </authorList>
    </citation>
    <scope>NUCLEOTIDE SEQUENCE</scope>
    <source>
        <strain evidence="3">CCC161011</strain>
    </source>
</reference>
<evidence type="ECO:0000256" key="1">
    <source>
        <dbReference type="SAM" id="MobiDB-lite"/>
    </source>
</evidence>
<proteinExistence type="predicted"/>
<gene>
    <name evidence="3" type="ORF">MVEN_01280200</name>
</gene>
<evidence type="ECO:0000259" key="2">
    <source>
        <dbReference type="Pfam" id="PF13391"/>
    </source>
</evidence>
<evidence type="ECO:0000313" key="4">
    <source>
        <dbReference type="Proteomes" id="UP000620124"/>
    </source>
</evidence>
<feature type="domain" description="HNH nuclease" evidence="2">
    <location>
        <begin position="186"/>
        <end position="265"/>
    </location>
</feature>
<dbReference type="Proteomes" id="UP000620124">
    <property type="component" value="Unassembled WGS sequence"/>
</dbReference>
<dbReference type="InterPro" id="IPR003615">
    <property type="entry name" value="HNH_nuc"/>
</dbReference>
<organism evidence="3 4">
    <name type="scientific">Mycena venus</name>
    <dbReference type="NCBI Taxonomy" id="2733690"/>
    <lineage>
        <taxon>Eukaryota</taxon>
        <taxon>Fungi</taxon>
        <taxon>Dikarya</taxon>
        <taxon>Basidiomycota</taxon>
        <taxon>Agaricomycotina</taxon>
        <taxon>Agaricomycetes</taxon>
        <taxon>Agaricomycetidae</taxon>
        <taxon>Agaricales</taxon>
        <taxon>Marasmiineae</taxon>
        <taxon>Mycenaceae</taxon>
        <taxon>Mycena</taxon>
    </lineage>
</organism>
<comment type="caution">
    <text evidence="3">The sequence shown here is derived from an EMBL/GenBank/DDBJ whole genome shotgun (WGS) entry which is preliminary data.</text>
</comment>
<accession>A0A8H6Y084</accession>
<feature type="compositionally biased region" description="Basic and acidic residues" evidence="1">
    <location>
        <begin position="311"/>
        <end position="332"/>
    </location>
</feature>
<protein>
    <recommendedName>
        <fullName evidence="2">HNH nuclease domain-containing protein</fullName>
    </recommendedName>
</protein>
<dbReference type="OrthoDB" id="2853173at2759"/>
<keyword evidence="4" id="KW-1185">Reference proteome</keyword>
<dbReference type="AlphaFoldDB" id="A0A8H6Y084"/>
<name>A0A8H6Y084_9AGAR</name>